<evidence type="ECO:0000256" key="2">
    <source>
        <dbReference type="PIRSR" id="PIRSR620023-2"/>
    </source>
</evidence>
<dbReference type="AlphaFoldDB" id="A0A432Z1L6"/>
<comment type="caution">
    <text evidence="4">The sequence shown here is derived from an EMBL/GenBank/DDBJ whole genome shotgun (WGS) entry which is preliminary data.</text>
</comment>
<feature type="active site" description="Proton acceptor" evidence="1">
    <location>
        <position position="17"/>
    </location>
</feature>
<dbReference type="OrthoDB" id="9788924at2"/>
<feature type="binding site" evidence="2">
    <location>
        <position position="280"/>
    </location>
    <ligand>
        <name>substrate</name>
    </ligand>
</feature>
<gene>
    <name evidence="4" type="primary">pseG</name>
    <name evidence="4" type="ORF">CWI78_04520</name>
</gene>
<keyword evidence="4" id="KW-0378">Hydrolase</keyword>
<evidence type="ECO:0000313" key="5">
    <source>
        <dbReference type="Proteomes" id="UP000288058"/>
    </source>
</evidence>
<dbReference type="InterPro" id="IPR007235">
    <property type="entry name" value="Glyco_trans_28_C"/>
</dbReference>
<dbReference type="GO" id="GO:0016758">
    <property type="term" value="F:hexosyltransferase activity"/>
    <property type="evidence" value="ECO:0007669"/>
    <property type="project" value="InterPro"/>
</dbReference>
<reference evidence="5" key="1">
    <citation type="journal article" date="2018" name="Front. Microbiol.">
        <title>Genome-Based Analysis Reveals the Taxonomy and Diversity of the Family Idiomarinaceae.</title>
        <authorList>
            <person name="Liu Y."/>
            <person name="Lai Q."/>
            <person name="Shao Z."/>
        </authorList>
    </citation>
    <scope>NUCLEOTIDE SEQUENCE [LARGE SCALE GENOMIC DNA]</scope>
    <source>
        <strain evidence="5">R22</strain>
    </source>
</reference>
<dbReference type="NCBIfam" id="TIGR03590">
    <property type="entry name" value="PseG"/>
    <property type="match status" value="1"/>
</dbReference>
<dbReference type="PANTHER" id="PTHR21015">
    <property type="entry name" value="UDP-N-ACETYLGLUCOSAMINE--N-ACETYLMURAMYL-(PENTAPEPTIDE) PYROPHOSPHORYL-UNDECAPRENOL N-ACETYLGLUCOSAMINE TRANSFERASE 1"/>
    <property type="match status" value="1"/>
</dbReference>
<accession>A0A432Z1L6</accession>
<keyword evidence="5" id="KW-1185">Reference proteome</keyword>
<evidence type="ECO:0000313" key="4">
    <source>
        <dbReference type="EMBL" id="RUO71786.1"/>
    </source>
</evidence>
<dbReference type="Gene3D" id="3.40.50.2000">
    <property type="entry name" value="Glycogen Phosphorylase B"/>
    <property type="match status" value="1"/>
</dbReference>
<dbReference type="EMBL" id="PIQC01000003">
    <property type="protein sequence ID" value="RUO71786.1"/>
    <property type="molecule type" value="Genomic_DNA"/>
</dbReference>
<dbReference type="Proteomes" id="UP000288058">
    <property type="component" value="Unassembled WGS sequence"/>
</dbReference>
<name>A0A432Z1L6_9GAMM</name>
<dbReference type="PANTHER" id="PTHR21015:SF22">
    <property type="entry name" value="GLYCOSYLTRANSFERASE"/>
    <property type="match status" value="1"/>
</dbReference>
<proteinExistence type="predicted"/>
<dbReference type="Gene3D" id="3.40.50.11190">
    <property type="match status" value="1"/>
</dbReference>
<organism evidence="4 5">
    <name type="scientific">Idiomarina ramblicola</name>
    <dbReference type="NCBI Taxonomy" id="263724"/>
    <lineage>
        <taxon>Bacteria</taxon>
        <taxon>Pseudomonadati</taxon>
        <taxon>Pseudomonadota</taxon>
        <taxon>Gammaproteobacteria</taxon>
        <taxon>Alteromonadales</taxon>
        <taxon>Idiomarinaceae</taxon>
        <taxon>Idiomarina</taxon>
    </lineage>
</organism>
<dbReference type="InterPro" id="IPR020023">
    <property type="entry name" value="PseG"/>
</dbReference>
<evidence type="ECO:0000259" key="3">
    <source>
        <dbReference type="Pfam" id="PF04101"/>
    </source>
</evidence>
<protein>
    <submittedName>
        <fullName evidence="4">UDP-2,4-diacetamido-2,4, 6-trideoxy-beta-L-altropyranose hydrolase</fullName>
    </submittedName>
</protein>
<sequence>MKVVFRVDASFEIGSGHTMRCLTLADALKGGGHDCEFIVREQPGHLIAQIEDKGYLVHALPLPESATAMPDEYVHSHWLPGGQQQDSEDTLAVLQPNGCDWLVVDHYGVGAPWETRLRKACHHVLVIDDLADRAHQCDILLDQNMGRRADDYDKLVPKECVRLIGPEYVLLRPEFAAWREKSLSRRRQRTELRQLLISLGGVDKDNVTGDVLDALEASTLPDSVTLCVVLGQQNPWRDKIQKQAASSRFKVTVKQGVSNMAELMSRADLAIGAAGSTSWERCCLGLPTIMLVLAENQKEVARYLTDLGAAISVKTSSEDSHCLAVKLNKLQDESFFKGLVDVSSTLIDGKGTERVLDRLDSLEKVEGSK</sequence>
<evidence type="ECO:0000256" key="1">
    <source>
        <dbReference type="PIRSR" id="PIRSR620023-1"/>
    </source>
</evidence>
<dbReference type="RefSeq" id="WP_126780688.1">
    <property type="nucleotide sequence ID" value="NZ_PIQC01000003.1"/>
</dbReference>
<dbReference type="GO" id="GO:0016787">
    <property type="term" value="F:hydrolase activity"/>
    <property type="evidence" value="ECO:0007669"/>
    <property type="project" value="UniProtKB-KW"/>
</dbReference>
<dbReference type="Pfam" id="PF04101">
    <property type="entry name" value="Glyco_tran_28_C"/>
    <property type="match status" value="1"/>
</dbReference>
<feature type="domain" description="Glycosyl transferase family 28 C-terminal" evidence="3">
    <location>
        <begin position="225"/>
        <end position="334"/>
    </location>
</feature>
<feature type="binding site" evidence="2">
    <location>
        <position position="172"/>
    </location>
    <ligand>
        <name>substrate</name>
    </ligand>
</feature>
<dbReference type="SUPFAM" id="SSF53756">
    <property type="entry name" value="UDP-Glycosyltransferase/glycogen phosphorylase"/>
    <property type="match status" value="1"/>
</dbReference>